<dbReference type="PROSITE" id="PS51257">
    <property type="entry name" value="PROKAR_LIPOPROTEIN"/>
    <property type="match status" value="1"/>
</dbReference>
<gene>
    <name evidence="2" type="ORF">KZ829_17420</name>
</gene>
<sequence length="106" mass="10669">MRKTALTLGGFLIATGAALAVSAPAQAAALSCGCGPVSPAYGSAYGPAYGSAYGPSGYARPQQGGNTYAAVQRAYVEQHGLINISLIDQNQNAFGGQRRAAGSIFN</sequence>
<reference evidence="2 3" key="1">
    <citation type="journal article" date="2013" name="Antonie Van Leeuwenhoek">
        <title>Actinoplanes hulinensis sp. nov., a novel actinomycete isolated from soybean root (Glycine max (L.) Merr).</title>
        <authorList>
            <person name="Shen Y."/>
            <person name="Liu C."/>
            <person name="Wang X."/>
            <person name="Zhao J."/>
            <person name="Jia F."/>
            <person name="Zhang Y."/>
            <person name="Wang L."/>
            <person name="Yang D."/>
            <person name="Xiang W."/>
        </authorList>
    </citation>
    <scope>NUCLEOTIDE SEQUENCE [LARGE SCALE GENOMIC DNA]</scope>
    <source>
        <strain evidence="2 3">NEAU-M9</strain>
    </source>
</reference>
<feature type="signal peptide" evidence="1">
    <location>
        <begin position="1"/>
        <end position="27"/>
    </location>
</feature>
<keyword evidence="3" id="KW-1185">Reference proteome</keyword>
<keyword evidence="1" id="KW-0732">Signal</keyword>
<evidence type="ECO:0000313" key="3">
    <source>
        <dbReference type="Proteomes" id="UP001519863"/>
    </source>
</evidence>
<dbReference type="EMBL" id="JAHXZI010000008">
    <property type="protein sequence ID" value="MBW6435522.1"/>
    <property type="molecule type" value="Genomic_DNA"/>
</dbReference>
<name>A0ABS7B3T1_9ACTN</name>
<comment type="caution">
    <text evidence="2">The sequence shown here is derived from an EMBL/GenBank/DDBJ whole genome shotgun (WGS) entry which is preliminary data.</text>
</comment>
<protein>
    <submittedName>
        <fullName evidence="2">Uncharacterized protein</fullName>
    </submittedName>
</protein>
<dbReference type="RefSeq" id="WP_220144942.1">
    <property type="nucleotide sequence ID" value="NZ_JAHXZI010000008.1"/>
</dbReference>
<evidence type="ECO:0000313" key="2">
    <source>
        <dbReference type="EMBL" id="MBW6435522.1"/>
    </source>
</evidence>
<proteinExistence type="predicted"/>
<organism evidence="2 3">
    <name type="scientific">Actinoplanes hulinensis</name>
    <dbReference type="NCBI Taxonomy" id="1144547"/>
    <lineage>
        <taxon>Bacteria</taxon>
        <taxon>Bacillati</taxon>
        <taxon>Actinomycetota</taxon>
        <taxon>Actinomycetes</taxon>
        <taxon>Micromonosporales</taxon>
        <taxon>Micromonosporaceae</taxon>
        <taxon>Actinoplanes</taxon>
    </lineage>
</organism>
<evidence type="ECO:0000256" key="1">
    <source>
        <dbReference type="SAM" id="SignalP"/>
    </source>
</evidence>
<feature type="chain" id="PRO_5047133972" evidence="1">
    <location>
        <begin position="28"/>
        <end position="106"/>
    </location>
</feature>
<dbReference type="Proteomes" id="UP001519863">
    <property type="component" value="Unassembled WGS sequence"/>
</dbReference>
<accession>A0ABS7B3T1</accession>